<accession>A0ABX9XKY3</accession>
<evidence type="ECO:0000313" key="7">
    <source>
        <dbReference type="Proteomes" id="UP000275199"/>
    </source>
</evidence>
<reference evidence="6 7" key="1">
    <citation type="submission" date="2018-11" db="EMBL/GenBank/DDBJ databases">
        <authorList>
            <person name="Jang G.I."/>
            <person name="Hwang C.Y."/>
        </authorList>
    </citation>
    <scope>NUCLEOTIDE SEQUENCE [LARGE SCALE GENOMIC DNA]</scope>
    <source>
        <strain evidence="6 7">SSM26</strain>
    </source>
</reference>
<feature type="transmembrane region" description="Helical" evidence="4">
    <location>
        <begin position="352"/>
        <end position="369"/>
    </location>
</feature>
<dbReference type="SUPFAM" id="SSF103473">
    <property type="entry name" value="MFS general substrate transporter"/>
    <property type="match status" value="1"/>
</dbReference>
<keyword evidence="1 4" id="KW-0812">Transmembrane</keyword>
<feature type="transmembrane region" description="Helical" evidence="4">
    <location>
        <begin position="158"/>
        <end position="182"/>
    </location>
</feature>
<dbReference type="InterPro" id="IPR011701">
    <property type="entry name" value="MFS"/>
</dbReference>
<proteinExistence type="predicted"/>
<evidence type="ECO:0000256" key="3">
    <source>
        <dbReference type="ARBA" id="ARBA00023136"/>
    </source>
</evidence>
<feature type="transmembrane region" description="Helical" evidence="4">
    <location>
        <begin position="322"/>
        <end position="340"/>
    </location>
</feature>
<feature type="transmembrane region" description="Helical" evidence="4">
    <location>
        <begin position="202"/>
        <end position="225"/>
    </location>
</feature>
<dbReference type="InterPro" id="IPR047200">
    <property type="entry name" value="MFS_YcaD-like"/>
</dbReference>
<dbReference type="Pfam" id="PF07690">
    <property type="entry name" value="MFS_1"/>
    <property type="match status" value="1"/>
</dbReference>
<sequence length="394" mass="41724">MNWKAYGIVTAAVVIVGLALGVTLPLVSLRLHEWGYSTFAIGVMAGMPAVGIVLGAKLTGRLAGQLGSENALRLVMACSAVSVVLLAVWPSYAVWLLLRLVLGISLTVTFVIGESWINQLVVDRLRGRLVAVYGSAFALSQFCGPLLLGFIGTEGDGGFWLATALLVGGVGLLFCVSGAPVVDAAAGAGRGLRQFVRSMPAIAWAMVLFAGFETMTLTLLPVYLIREGFAQQLALIMVSTVVVGDAILQVPIGWLADKFSRTALFKFCGVILLLSSLAMPFVLHTVLIWPVLVLFGSSAGGLYTLSIILVGQRFRDDALVRANAHIAMLWGLGCLLGPVATGAASQWLNTHALPMMMAIAALVFVLLAWRRGAFAAVAVDQAECEQDKLPRRAD</sequence>
<evidence type="ECO:0000313" key="6">
    <source>
        <dbReference type="EMBL" id="ROZ84930.1"/>
    </source>
</evidence>
<feature type="transmembrane region" description="Helical" evidence="4">
    <location>
        <begin position="263"/>
        <end position="282"/>
    </location>
</feature>
<feature type="transmembrane region" description="Helical" evidence="4">
    <location>
        <begin position="288"/>
        <end position="310"/>
    </location>
</feature>
<feature type="transmembrane region" description="Helical" evidence="4">
    <location>
        <begin position="7"/>
        <end position="27"/>
    </location>
</feature>
<dbReference type="InterPro" id="IPR020846">
    <property type="entry name" value="MFS_dom"/>
</dbReference>
<evidence type="ECO:0000259" key="5">
    <source>
        <dbReference type="PROSITE" id="PS50850"/>
    </source>
</evidence>
<dbReference type="EMBL" id="RKKU01000009">
    <property type="protein sequence ID" value="ROZ84930.1"/>
    <property type="molecule type" value="Genomic_DNA"/>
</dbReference>
<evidence type="ECO:0000256" key="1">
    <source>
        <dbReference type="ARBA" id="ARBA00022692"/>
    </source>
</evidence>
<feature type="transmembrane region" description="Helical" evidence="4">
    <location>
        <begin position="129"/>
        <end position="152"/>
    </location>
</feature>
<feature type="transmembrane region" description="Helical" evidence="4">
    <location>
        <begin position="95"/>
        <end position="117"/>
    </location>
</feature>
<dbReference type="PANTHER" id="PTHR23521">
    <property type="entry name" value="TRANSPORTER MFS SUPERFAMILY"/>
    <property type="match status" value="1"/>
</dbReference>
<name>A0ABX9XKY3_9PSED</name>
<feature type="transmembrane region" description="Helical" evidence="4">
    <location>
        <begin position="39"/>
        <end position="59"/>
    </location>
</feature>
<dbReference type="RefSeq" id="WP_123889411.1">
    <property type="nucleotide sequence ID" value="NZ_RKKU01000009.1"/>
</dbReference>
<dbReference type="CDD" id="cd17477">
    <property type="entry name" value="MFS_YcaD_like"/>
    <property type="match status" value="1"/>
</dbReference>
<gene>
    <name evidence="6" type="ORF">EF096_09650</name>
</gene>
<feature type="transmembrane region" description="Helical" evidence="4">
    <location>
        <begin position="71"/>
        <end position="89"/>
    </location>
</feature>
<dbReference type="Proteomes" id="UP000275199">
    <property type="component" value="Unassembled WGS sequence"/>
</dbReference>
<feature type="transmembrane region" description="Helical" evidence="4">
    <location>
        <begin position="231"/>
        <end position="256"/>
    </location>
</feature>
<evidence type="ECO:0000256" key="2">
    <source>
        <dbReference type="ARBA" id="ARBA00022989"/>
    </source>
</evidence>
<dbReference type="InterPro" id="IPR036259">
    <property type="entry name" value="MFS_trans_sf"/>
</dbReference>
<protein>
    <submittedName>
        <fullName evidence="6">MFS transporter</fullName>
    </submittedName>
</protein>
<keyword evidence="7" id="KW-1185">Reference proteome</keyword>
<dbReference type="Gene3D" id="1.20.1250.20">
    <property type="entry name" value="MFS general substrate transporter like domains"/>
    <property type="match status" value="2"/>
</dbReference>
<keyword evidence="3 4" id="KW-0472">Membrane</keyword>
<organism evidence="6 7">
    <name type="scientific">Pseudomonas neustonica</name>
    <dbReference type="NCBI Taxonomy" id="2487346"/>
    <lineage>
        <taxon>Bacteria</taxon>
        <taxon>Pseudomonadati</taxon>
        <taxon>Pseudomonadota</taxon>
        <taxon>Gammaproteobacteria</taxon>
        <taxon>Pseudomonadales</taxon>
        <taxon>Pseudomonadaceae</taxon>
        <taxon>Pseudomonas</taxon>
    </lineage>
</organism>
<dbReference type="PANTHER" id="PTHR23521:SF3">
    <property type="entry name" value="MFS TRANSPORTER"/>
    <property type="match status" value="1"/>
</dbReference>
<keyword evidence="2 4" id="KW-1133">Transmembrane helix</keyword>
<feature type="domain" description="Major facilitator superfamily (MFS) profile" evidence="5">
    <location>
        <begin position="5"/>
        <end position="373"/>
    </location>
</feature>
<dbReference type="PROSITE" id="PS50850">
    <property type="entry name" value="MFS"/>
    <property type="match status" value="1"/>
</dbReference>
<evidence type="ECO:0000256" key="4">
    <source>
        <dbReference type="SAM" id="Phobius"/>
    </source>
</evidence>
<comment type="caution">
    <text evidence="6">The sequence shown here is derived from an EMBL/GenBank/DDBJ whole genome shotgun (WGS) entry which is preliminary data.</text>
</comment>